<feature type="transmembrane region" description="Helical" evidence="1">
    <location>
        <begin position="83"/>
        <end position="106"/>
    </location>
</feature>
<keyword evidence="3" id="KW-1185">Reference proteome</keyword>
<dbReference type="Pfam" id="PF05145">
    <property type="entry name" value="AbrB"/>
    <property type="match status" value="1"/>
</dbReference>
<dbReference type="Proteomes" id="UP000709466">
    <property type="component" value="Unassembled WGS sequence"/>
</dbReference>
<dbReference type="InterPro" id="IPR017516">
    <property type="entry name" value="AbrB_dup"/>
</dbReference>
<reference evidence="2 3" key="1">
    <citation type="submission" date="2020-03" db="EMBL/GenBank/DDBJ databases">
        <title>Bacterial isolates of synthetic phycosphere.</title>
        <authorList>
            <person name="Fu H."/>
            <person name="Moran M.A."/>
        </authorList>
    </citation>
    <scope>NUCLEOTIDE SEQUENCE [LARGE SCALE GENOMIC DNA]</scope>
    <source>
        <strain evidence="2 3">HF1</strain>
    </source>
</reference>
<evidence type="ECO:0000313" key="3">
    <source>
        <dbReference type="Proteomes" id="UP000709466"/>
    </source>
</evidence>
<keyword evidence="1" id="KW-0812">Transmembrane</keyword>
<dbReference type="PANTHER" id="PTHR38457">
    <property type="entry name" value="REGULATOR ABRB-RELATED"/>
    <property type="match status" value="1"/>
</dbReference>
<feature type="transmembrane region" description="Helical" evidence="1">
    <location>
        <begin position="319"/>
        <end position="341"/>
    </location>
</feature>
<dbReference type="InterPro" id="IPR007820">
    <property type="entry name" value="AbrB_fam"/>
</dbReference>
<proteinExistence type="predicted"/>
<sequence>MNFDMLRRQALALGLGVIAGYAAYQIGIPLPWMLGPMLVNTLAAMLKLPIAAPTKLRPYVIPVIGVMLGASVSAEIIARLPEWFTTLVIMIPFLASAAVVSLFVYIKVGKYDFITAYFSAMPGGLVDMLTLGTAYGGKENKIALAHASRILVVISFVGMYYGLVLGVTAGGTGGRPWIAAGSLDMSDWLILGGCAVLGVPFGKLLRLPAAGMLGPMLLSAAAHIPHWVEIAPPTILVVAAQIVLGTIIGSRFIGVALGEMVKDVGLGIVACTGMLGVGVIYASITAAVTGVPVSAVFLAYSPGGLTEMSLLALSMGQEVAYVSVMHILRILLIIMSAPAVFKRIGVKPA</sequence>
<feature type="transmembrane region" description="Helical" evidence="1">
    <location>
        <begin position="266"/>
        <end position="299"/>
    </location>
</feature>
<name>A0ABX0W190_9RHOB</name>
<feature type="transmembrane region" description="Helical" evidence="1">
    <location>
        <begin position="230"/>
        <end position="254"/>
    </location>
</feature>
<keyword evidence="1" id="KW-1133">Transmembrane helix</keyword>
<dbReference type="RefSeq" id="WP_167638660.1">
    <property type="nucleotide sequence ID" value="NZ_JAATOP010000008.1"/>
</dbReference>
<organism evidence="2 3">
    <name type="scientific">Marivivens donghaensis</name>
    <dbReference type="NCBI Taxonomy" id="1699413"/>
    <lineage>
        <taxon>Bacteria</taxon>
        <taxon>Pseudomonadati</taxon>
        <taxon>Pseudomonadota</taxon>
        <taxon>Alphaproteobacteria</taxon>
        <taxon>Rhodobacterales</taxon>
        <taxon>Paracoccaceae</taxon>
        <taxon>Marivivens group</taxon>
        <taxon>Marivivens</taxon>
    </lineage>
</organism>
<dbReference type="NCBIfam" id="TIGR03082">
    <property type="entry name" value="Gneg_AbrB_dup"/>
    <property type="match status" value="1"/>
</dbReference>
<dbReference type="PIRSF" id="PIRSF038991">
    <property type="entry name" value="Protein_AbrB"/>
    <property type="match status" value="1"/>
</dbReference>
<accession>A0ABX0W190</accession>
<dbReference type="EMBL" id="JAATOP010000008">
    <property type="protein sequence ID" value="NIY73276.1"/>
    <property type="molecule type" value="Genomic_DNA"/>
</dbReference>
<gene>
    <name evidence="2" type="ORF">HCZ30_12650</name>
</gene>
<keyword evidence="1" id="KW-0472">Membrane</keyword>
<comment type="caution">
    <text evidence="2">The sequence shown here is derived from an EMBL/GenBank/DDBJ whole genome shotgun (WGS) entry which is preliminary data.</text>
</comment>
<dbReference type="PANTHER" id="PTHR38457:SF1">
    <property type="entry name" value="REGULATOR ABRB-RELATED"/>
    <property type="match status" value="1"/>
</dbReference>
<evidence type="ECO:0000256" key="1">
    <source>
        <dbReference type="SAM" id="Phobius"/>
    </source>
</evidence>
<protein>
    <submittedName>
        <fullName evidence="2">AbrB family transcriptional regulator</fullName>
    </submittedName>
</protein>
<feature type="transmembrane region" description="Helical" evidence="1">
    <location>
        <begin position="150"/>
        <end position="171"/>
    </location>
</feature>
<evidence type="ECO:0000313" key="2">
    <source>
        <dbReference type="EMBL" id="NIY73276.1"/>
    </source>
</evidence>